<feature type="signal peptide" evidence="1">
    <location>
        <begin position="1"/>
        <end position="18"/>
    </location>
</feature>
<feature type="chain" id="PRO_5042031966" description="DUF3019 domain-containing protein" evidence="1">
    <location>
        <begin position="19"/>
        <end position="125"/>
    </location>
</feature>
<dbReference type="EMBL" id="CP018024">
    <property type="protein sequence ID" value="APD89044.1"/>
    <property type="molecule type" value="Genomic_DNA"/>
</dbReference>
<dbReference type="RefSeq" id="WP_014997522.1">
    <property type="nucleotide sequence ID" value="NZ_CP018024.1"/>
</dbReference>
<dbReference type="Proteomes" id="UP000182101">
    <property type="component" value="Chromosome"/>
</dbReference>
<accession>A0AAC9NR30</accession>
<proteinExistence type="predicted"/>
<evidence type="ECO:0000256" key="1">
    <source>
        <dbReference type="SAM" id="SignalP"/>
    </source>
</evidence>
<reference evidence="2 3" key="1">
    <citation type="submission" date="2016-11" db="EMBL/GenBank/DDBJ databases">
        <title>Networking in microbes: conjugative elements and plasmids in the genus Alteromonas.</title>
        <authorList>
            <person name="Lopez-Perez M."/>
            <person name="Ramon-Marco N."/>
            <person name="Rodriguez-Valera F."/>
        </authorList>
    </citation>
    <scope>NUCLEOTIDE SEQUENCE [LARGE SCALE GENOMIC DNA]</scope>
    <source>
        <strain evidence="2 3">CP48</strain>
    </source>
</reference>
<evidence type="ECO:0000313" key="2">
    <source>
        <dbReference type="EMBL" id="APD89044.1"/>
    </source>
</evidence>
<evidence type="ECO:0008006" key="4">
    <source>
        <dbReference type="Google" id="ProtNLM"/>
    </source>
</evidence>
<organism evidence="2 3">
    <name type="scientific">Alteromonas mediterranea</name>
    <dbReference type="NCBI Taxonomy" id="314275"/>
    <lineage>
        <taxon>Bacteria</taxon>
        <taxon>Pseudomonadati</taxon>
        <taxon>Pseudomonadota</taxon>
        <taxon>Gammaproteobacteria</taxon>
        <taxon>Alteromonadales</taxon>
        <taxon>Alteromonadaceae</taxon>
        <taxon>Alteromonas/Salinimonas group</taxon>
        <taxon>Alteromonas</taxon>
    </lineage>
</organism>
<dbReference type="Pfam" id="PF11456">
    <property type="entry name" value="DUF3019"/>
    <property type="match status" value="1"/>
</dbReference>
<protein>
    <recommendedName>
        <fullName evidence="4">DUF3019 domain-containing protein</fullName>
    </recommendedName>
</protein>
<name>A0AAC9NR30_9ALTE</name>
<sequence length="125" mass="14214">MRILLLAILLLLCLPSFAKEKSPALFSAFPNECITAQKGEICILPITLTYPEMSSSEHCLHINNRILGCWSPDKLPTDLELELDSDSTLTLKSEDDKKAPSVMLKVKYRQASTHRRRVRNPWSLF</sequence>
<gene>
    <name evidence="2" type="ORF">BM524_04005</name>
</gene>
<dbReference type="AlphaFoldDB" id="A0AAC9NR30"/>
<dbReference type="InterPro" id="IPR021559">
    <property type="entry name" value="DUF3019"/>
</dbReference>
<keyword evidence="1" id="KW-0732">Signal</keyword>
<evidence type="ECO:0000313" key="3">
    <source>
        <dbReference type="Proteomes" id="UP000182101"/>
    </source>
</evidence>